<evidence type="ECO:0000313" key="1">
    <source>
        <dbReference type="EMBL" id="ORV05523.1"/>
    </source>
</evidence>
<dbReference type="NCBIfam" id="NF047839">
    <property type="entry name" value="PspM_Rv2743c"/>
    <property type="match status" value="1"/>
</dbReference>
<dbReference type="RefSeq" id="WP_085094361.1">
    <property type="nucleotide sequence ID" value="NZ_AP022603.1"/>
</dbReference>
<dbReference type="STRING" id="1793.AWC04_06620"/>
<reference evidence="1 2" key="1">
    <citation type="submission" date="2016-01" db="EMBL/GenBank/DDBJ databases">
        <title>The new phylogeny of the genus Mycobacterium.</title>
        <authorList>
            <person name="Tarcisio F."/>
            <person name="Conor M."/>
            <person name="Antonella G."/>
            <person name="Elisabetta G."/>
            <person name="Giulia F.S."/>
            <person name="Sara T."/>
            <person name="Anna F."/>
            <person name="Clotilde B."/>
            <person name="Roberto B."/>
            <person name="Veronica D.S."/>
            <person name="Fabio R."/>
            <person name="Monica P."/>
            <person name="Olivier J."/>
            <person name="Enrico T."/>
            <person name="Nicola S."/>
        </authorList>
    </citation>
    <scope>NUCLEOTIDE SEQUENCE [LARGE SCALE GENOMIC DNA]</scope>
    <source>
        <strain evidence="1 2">DSM 44179</strain>
    </source>
</reference>
<sequence length="273" mass="28903">MSGGSLSRAVRGLLQRGVDAASEAADTAAHTLRLAADPRARQLRKRRYAWWLGTVFTGAMLTLIGVTALLALWDLPPWALLIPGLMAAAAAFPATLAFLRFRRLRALPLPTPRPANSRKLPPHGSAARPAMYALGASERGLFSLLGVLERGDLLPGEELRELTEAANHASSTMTATAAEVVSMERAAATSPDSRSFLVPTINAYTTQLSAGVRQYNAMVTAAAQLVSSVNGGPGAASASPMSAQRYRGELIGATDRMLGWADAFEQLGQLRRA</sequence>
<organism evidence="1 2">
    <name type="scientific">Mycolicibacterium fallax</name>
    <name type="common">Mycobacterium fallax</name>
    <dbReference type="NCBI Taxonomy" id="1793"/>
    <lineage>
        <taxon>Bacteria</taxon>
        <taxon>Bacillati</taxon>
        <taxon>Actinomycetota</taxon>
        <taxon>Actinomycetes</taxon>
        <taxon>Mycobacteriales</taxon>
        <taxon>Mycobacteriaceae</taxon>
        <taxon>Mycolicibacterium</taxon>
    </lineage>
</organism>
<dbReference type="EMBL" id="LQOJ01000024">
    <property type="protein sequence ID" value="ORV05523.1"/>
    <property type="molecule type" value="Genomic_DNA"/>
</dbReference>
<dbReference type="Proteomes" id="UP000193484">
    <property type="component" value="Unassembled WGS sequence"/>
</dbReference>
<dbReference type="AlphaFoldDB" id="A0A1X1RGP4"/>
<dbReference type="OrthoDB" id="4750524at2"/>
<evidence type="ECO:0000313" key="2">
    <source>
        <dbReference type="Proteomes" id="UP000193484"/>
    </source>
</evidence>
<dbReference type="Pfam" id="PF25587">
    <property type="entry name" value="Rv2743c"/>
    <property type="match status" value="1"/>
</dbReference>
<protein>
    <submittedName>
        <fullName evidence="1">Uncharacterized protein</fullName>
    </submittedName>
</protein>
<proteinExistence type="predicted"/>
<name>A0A1X1RGP4_MYCFA</name>
<dbReference type="InterPro" id="IPR057952">
    <property type="entry name" value="Rv2743c-like"/>
</dbReference>
<comment type="caution">
    <text evidence="1">The sequence shown here is derived from an EMBL/GenBank/DDBJ whole genome shotgun (WGS) entry which is preliminary data.</text>
</comment>
<keyword evidence="2" id="KW-1185">Reference proteome</keyword>
<accession>A0A1X1RGP4</accession>
<gene>
    <name evidence="1" type="ORF">AWC04_06620</name>
</gene>